<dbReference type="EMBL" id="JAUSVX010000002">
    <property type="protein sequence ID" value="MDQ0468939.1"/>
    <property type="molecule type" value="Genomic_DNA"/>
</dbReference>
<comment type="similarity">
    <text evidence="2">Belongs to the bacterial solute-binding protein 2 family.</text>
</comment>
<evidence type="ECO:0000313" key="7">
    <source>
        <dbReference type="Proteomes" id="UP001242480"/>
    </source>
</evidence>
<comment type="subcellular location">
    <subcellularLocation>
        <location evidence="1">Cell envelope</location>
    </subcellularLocation>
</comment>
<dbReference type="Pfam" id="PF13407">
    <property type="entry name" value="Peripla_BP_4"/>
    <property type="match status" value="1"/>
</dbReference>
<dbReference type="SUPFAM" id="SSF53822">
    <property type="entry name" value="Periplasmic binding protein-like I"/>
    <property type="match status" value="1"/>
</dbReference>
<evidence type="ECO:0000259" key="5">
    <source>
        <dbReference type="Pfam" id="PF13407"/>
    </source>
</evidence>
<evidence type="ECO:0000313" key="6">
    <source>
        <dbReference type="EMBL" id="MDQ0468939.1"/>
    </source>
</evidence>
<evidence type="ECO:0000256" key="4">
    <source>
        <dbReference type="SAM" id="SignalP"/>
    </source>
</evidence>
<accession>A0ABU0J3U2</accession>
<feature type="domain" description="Periplasmic binding protein" evidence="5">
    <location>
        <begin position="55"/>
        <end position="311"/>
    </location>
</feature>
<protein>
    <submittedName>
        <fullName evidence="6">Ribose transport system substrate-binding protein</fullName>
    </submittedName>
</protein>
<keyword evidence="7" id="KW-1185">Reference proteome</keyword>
<name>A0ABU0J3U2_9HYPH</name>
<feature type="signal peptide" evidence="4">
    <location>
        <begin position="1"/>
        <end position="27"/>
    </location>
</feature>
<proteinExistence type="inferred from homology"/>
<keyword evidence="3 4" id="KW-0732">Signal</keyword>
<dbReference type="PANTHER" id="PTHR46847">
    <property type="entry name" value="D-ALLOSE-BINDING PERIPLASMIC PROTEIN-RELATED"/>
    <property type="match status" value="1"/>
</dbReference>
<comment type="caution">
    <text evidence="6">The sequence shown here is derived from an EMBL/GenBank/DDBJ whole genome shotgun (WGS) entry which is preliminary data.</text>
</comment>
<gene>
    <name evidence="6" type="ORF">QO011_001939</name>
</gene>
<dbReference type="Proteomes" id="UP001242480">
    <property type="component" value="Unassembled WGS sequence"/>
</dbReference>
<evidence type="ECO:0000256" key="1">
    <source>
        <dbReference type="ARBA" id="ARBA00004196"/>
    </source>
</evidence>
<dbReference type="CDD" id="cd01536">
    <property type="entry name" value="PBP1_ABC_sugar_binding-like"/>
    <property type="match status" value="1"/>
</dbReference>
<evidence type="ECO:0000256" key="3">
    <source>
        <dbReference type="ARBA" id="ARBA00022729"/>
    </source>
</evidence>
<dbReference type="RefSeq" id="WP_307270803.1">
    <property type="nucleotide sequence ID" value="NZ_JAUSVX010000002.1"/>
</dbReference>
<dbReference type="PANTHER" id="PTHR46847:SF1">
    <property type="entry name" value="D-ALLOSE-BINDING PERIPLASMIC PROTEIN-RELATED"/>
    <property type="match status" value="1"/>
</dbReference>
<dbReference type="Gene3D" id="3.40.50.2300">
    <property type="match status" value="2"/>
</dbReference>
<feature type="chain" id="PRO_5045488185" evidence="4">
    <location>
        <begin position="28"/>
        <end position="347"/>
    </location>
</feature>
<dbReference type="InterPro" id="IPR025997">
    <property type="entry name" value="SBP_2_dom"/>
</dbReference>
<evidence type="ECO:0000256" key="2">
    <source>
        <dbReference type="ARBA" id="ARBA00007639"/>
    </source>
</evidence>
<dbReference type="InterPro" id="IPR028082">
    <property type="entry name" value="Peripla_BP_I"/>
</dbReference>
<sequence length="347" mass="35933">MTTIFDRRSIALMLGAAMLGMAGAAAAADYPAPVPLAQGSQADTKAFKPTAKITIAYMPPATEFNYYIAIGEGIKARAAKAGVDTFMLAPQSGADINGQMGMIQDAITRKVDAIILSTHDEAAAAPLVKLAVDKGIAVIVVNSDIAAFPTPVHAVVGYSQRKGTHLIGDYLLKKLAGKPATVAVIEGQPGYHSTERVGGFLDAVKGTPGITVKASIPGGWNVEGGNTAAMDLLQANPDVDVVFAANDYMIMGAALAAKSLGRSGLTLLGNDGDTAALEEIQAGTVTATVNTTPFVMGEIAFDVTLDVLNGKFPGGFVETPENIVDKDTVLPVLQAADRLYPKPSRSY</sequence>
<organism evidence="6 7">
    <name type="scientific">Labrys wisconsinensis</name>
    <dbReference type="NCBI Taxonomy" id="425677"/>
    <lineage>
        <taxon>Bacteria</taxon>
        <taxon>Pseudomonadati</taxon>
        <taxon>Pseudomonadota</taxon>
        <taxon>Alphaproteobacteria</taxon>
        <taxon>Hyphomicrobiales</taxon>
        <taxon>Xanthobacteraceae</taxon>
        <taxon>Labrys</taxon>
    </lineage>
</organism>
<reference evidence="6 7" key="1">
    <citation type="submission" date="2023-07" db="EMBL/GenBank/DDBJ databases">
        <title>Genomic Encyclopedia of Type Strains, Phase IV (KMG-IV): sequencing the most valuable type-strain genomes for metagenomic binning, comparative biology and taxonomic classification.</title>
        <authorList>
            <person name="Goeker M."/>
        </authorList>
    </citation>
    <scope>NUCLEOTIDE SEQUENCE [LARGE SCALE GENOMIC DNA]</scope>
    <source>
        <strain evidence="6 7">DSM 19619</strain>
    </source>
</reference>